<dbReference type="EMBL" id="PELZ01000373">
    <property type="protein sequence ID" value="RTH33826.1"/>
    <property type="molecule type" value="Genomic_DNA"/>
</dbReference>
<accession>A0A430SC10</accession>
<sequence>MGRHGIALADYAWFLGQRSYRNGFDNCNTEDGRKGRATEGNLDNPAIQKYLEGDLELYKEGTLRYVGRRTADSQGAFATGKAAITLGTRAVRQGITRTVGGR</sequence>
<dbReference type="Proteomes" id="UP000288051">
    <property type="component" value="Unassembled WGS sequence"/>
</dbReference>
<evidence type="ECO:0000313" key="1">
    <source>
        <dbReference type="EMBL" id="RTH33826.1"/>
    </source>
</evidence>
<gene>
    <name evidence="1" type="ORF">CSW37_09620</name>
</gene>
<dbReference type="Gene3D" id="3.40.190.10">
    <property type="entry name" value="Periplasmic binding protein-like II"/>
    <property type="match status" value="1"/>
</dbReference>
<proteinExistence type="predicted"/>
<evidence type="ECO:0000313" key="2">
    <source>
        <dbReference type="Proteomes" id="UP000288051"/>
    </source>
</evidence>
<comment type="caution">
    <text evidence="1">The sequence shown here is derived from an EMBL/GenBank/DDBJ whole genome shotgun (WGS) entry which is preliminary data.</text>
</comment>
<dbReference type="AlphaFoldDB" id="A0A430SC10"/>
<reference evidence="1 2" key="1">
    <citation type="journal article" date="2019" name="Extremophiles">
        <title>Biogeography of thermophiles and predominance of Thermus scotoductus in domestic water heaters.</title>
        <authorList>
            <person name="Wilpiszeski R.L."/>
            <person name="Zhang Z."/>
            <person name="House C.H."/>
        </authorList>
    </citation>
    <scope>NUCLEOTIDE SEQUENCE [LARGE SCALE GENOMIC DNA]</scope>
    <source>
        <strain evidence="1 2">24_S24</strain>
    </source>
</reference>
<organism evidence="1 2">
    <name type="scientific">Thermus scotoductus</name>
    <dbReference type="NCBI Taxonomy" id="37636"/>
    <lineage>
        <taxon>Bacteria</taxon>
        <taxon>Thermotogati</taxon>
        <taxon>Deinococcota</taxon>
        <taxon>Deinococci</taxon>
        <taxon>Thermales</taxon>
        <taxon>Thermaceae</taxon>
        <taxon>Thermus</taxon>
    </lineage>
</organism>
<dbReference type="SUPFAM" id="SSF53850">
    <property type="entry name" value="Periplasmic binding protein-like II"/>
    <property type="match status" value="1"/>
</dbReference>
<feature type="non-terminal residue" evidence="1">
    <location>
        <position position="102"/>
    </location>
</feature>
<name>A0A430SC10_THESC</name>
<protein>
    <submittedName>
        <fullName evidence="1">ABC transporter substrate-binding protein</fullName>
    </submittedName>
</protein>